<protein>
    <submittedName>
        <fullName evidence="5">Ankyrin repeat domain-containing protein</fullName>
    </submittedName>
</protein>
<dbReference type="PROSITE" id="PS50297">
    <property type="entry name" value="ANK_REP_REGION"/>
    <property type="match status" value="4"/>
</dbReference>
<gene>
    <name evidence="5" type="ORF">ITJ86_09165</name>
</gene>
<dbReference type="SMART" id="SM00248">
    <property type="entry name" value="ANK"/>
    <property type="match status" value="9"/>
</dbReference>
<feature type="repeat" description="ANK" evidence="3">
    <location>
        <begin position="433"/>
        <end position="466"/>
    </location>
</feature>
<dbReference type="PANTHER" id="PTHR24123">
    <property type="entry name" value="ANKYRIN REPEAT-CONTAINING"/>
    <property type="match status" value="1"/>
</dbReference>
<dbReference type="PROSITE" id="PS50088">
    <property type="entry name" value="ANK_REPEAT"/>
    <property type="match status" value="6"/>
</dbReference>
<dbReference type="InterPro" id="IPR051165">
    <property type="entry name" value="Multifunctional_ANK_Repeat"/>
</dbReference>
<feature type="repeat" description="ANK" evidence="3">
    <location>
        <begin position="260"/>
        <end position="293"/>
    </location>
</feature>
<dbReference type="SUPFAM" id="SSF48403">
    <property type="entry name" value="Ankyrin repeat"/>
    <property type="match status" value="2"/>
</dbReference>
<dbReference type="Gene3D" id="1.25.40.20">
    <property type="entry name" value="Ankyrin repeat-containing domain"/>
    <property type="match status" value="3"/>
</dbReference>
<keyword evidence="4" id="KW-0732">Signal</keyword>
<dbReference type="EMBL" id="JADOET010000006">
    <property type="protein sequence ID" value="MBF8150064.1"/>
    <property type="molecule type" value="Genomic_DNA"/>
</dbReference>
<evidence type="ECO:0000256" key="3">
    <source>
        <dbReference type="PROSITE-ProRule" id="PRU00023"/>
    </source>
</evidence>
<comment type="caution">
    <text evidence="5">The sequence shown here is derived from an EMBL/GenBank/DDBJ whole genome shotgun (WGS) entry which is preliminary data.</text>
</comment>
<dbReference type="RefSeq" id="WP_195871334.1">
    <property type="nucleotide sequence ID" value="NZ_JADOET010000006.1"/>
</dbReference>
<keyword evidence="6" id="KW-1185">Reference proteome</keyword>
<dbReference type="Pfam" id="PF12796">
    <property type="entry name" value="Ank_2"/>
    <property type="match status" value="3"/>
</dbReference>
<evidence type="ECO:0000256" key="1">
    <source>
        <dbReference type="ARBA" id="ARBA00022737"/>
    </source>
</evidence>
<evidence type="ECO:0000313" key="6">
    <source>
        <dbReference type="Proteomes" id="UP000611215"/>
    </source>
</evidence>
<evidence type="ECO:0000313" key="5">
    <source>
        <dbReference type="EMBL" id="MBF8150064.1"/>
    </source>
</evidence>
<dbReference type="InterPro" id="IPR036770">
    <property type="entry name" value="Ankyrin_rpt-contain_sf"/>
</dbReference>
<feature type="repeat" description="ANK" evidence="3">
    <location>
        <begin position="294"/>
        <end position="326"/>
    </location>
</feature>
<organism evidence="5 6">
    <name type="scientific">Winogradskyella marina</name>
    <dbReference type="NCBI Taxonomy" id="2785530"/>
    <lineage>
        <taxon>Bacteria</taxon>
        <taxon>Pseudomonadati</taxon>
        <taxon>Bacteroidota</taxon>
        <taxon>Flavobacteriia</taxon>
        <taxon>Flavobacteriales</taxon>
        <taxon>Flavobacteriaceae</taxon>
        <taxon>Winogradskyella</taxon>
    </lineage>
</organism>
<keyword evidence="2 3" id="KW-0040">ANK repeat</keyword>
<reference evidence="5 6" key="1">
    <citation type="submission" date="2020-11" db="EMBL/GenBank/DDBJ databases">
        <title>Winogradskyella marina sp. nov., isolated from marine sediment.</title>
        <authorList>
            <person name="Bo J."/>
            <person name="Wang S."/>
            <person name="Song X."/>
            <person name="Du Z."/>
        </authorList>
    </citation>
    <scope>NUCLEOTIDE SEQUENCE [LARGE SCALE GENOMIC DNA]</scope>
    <source>
        <strain evidence="5 6">F6397</strain>
    </source>
</reference>
<dbReference type="InterPro" id="IPR002110">
    <property type="entry name" value="Ankyrin_rpt"/>
</dbReference>
<feature type="signal peptide" evidence="4">
    <location>
        <begin position="1"/>
        <end position="21"/>
    </location>
</feature>
<accession>A0ABS0EHZ6</accession>
<dbReference type="PANTHER" id="PTHR24123:SF33">
    <property type="entry name" value="PROTEIN HOS4"/>
    <property type="match status" value="1"/>
</dbReference>
<name>A0ABS0EHZ6_9FLAO</name>
<feature type="repeat" description="ANK" evidence="3">
    <location>
        <begin position="327"/>
        <end position="359"/>
    </location>
</feature>
<feature type="repeat" description="ANK" evidence="3">
    <location>
        <begin position="92"/>
        <end position="124"/>
    </location>
</feature>
<keyword evidence="1" id="KW-0677">Repeat</keyword>
<dbReference type="Proteomes" id="UP000611215">
    <property type="component" value="Unassembled WGS sequence"/>
</dbReference>
<feature type="repeat" description="ANK" evidence="3">
    <location>
        <begin position="400"/>
        <end position="432"/>
    </location>
</feature>
<evidence type="ECO:0000256" key="4">
    <source>
        <dbReference type="SAM" id="SignalP"/>
    </source>
</evidence>
<sequence length="492" mass="54299">MKNLKLSFVAILLALSFQGFAQDNVFLDRAFWDTKPTVAALESKIKEGNNPAEANSNNFDGVVYATLQDAPLKSIIYLISQKGNDVNKLTHDGRTYIFWAAYKGNDALVDYLLKNDAKTNITDDKGNTIINFAAGSGQANTKVYDRLIKHNADLINKINPDGANALLLAAPSDKDFKLIKYFQSKGLDINSVDNSGNGIFNYVAKSGNTEILNSLLKQGIKGTHEAFIFAAHGMRRQPNDIGIYKYLERVGLQPNVTNSKGETPLHILAYNSDNTEVLNYLLDKGLDVNQADHNGNTPFINAASRNKLEVVKRFAKNVKDINATNKKGESALALAVKGNATNTVAYLLEEGAKSNSIDSDGNNLVYYVINSYSEKNKEEFTKKLDLLKSHGLDLTAVQKNGNNWFHLTVEKNSISLLKLALEFNQDINAKNKDGNTPLHLAALKATDDVVLKFLVKNGAKKEIVTDFEESAYDLAIENELLKKNNISVEFLK</sequence>
<evidence type="ECO:0000256" key="2">
    <source>
        <dbReference type="ARBA" id="ARBA00023043"/>
    </source>
</evidence>
<feature type="chain" id="PRO_5046856481" evidence="4">
    <location>
        <begin position="22"/>
        <end position="492"/>
    </location>
</feature>
<proteinExistence type="predicted"/>